<evidence type="ECO:0000259" key="4">
    <source>
        <dbReference type="PROSITE" id="PS50042"/>
    </source>
</evidence>
<dbReference type="Pfam" id="PF13545">
    <property type="entry name" value="HTH_Crp_2"/>
    <property type="match status" value="1"/>
</dbReference>
<keyword evidence="2" id="KW-0238">DNA-binding</keyword>
<dbReference type="SUPFAM" id="SSF51206">
    <property type="entry name" value="cAMP-binding domain-like"/>
    <property type="match status" value="1"/>
</dbReference>
<dbReference type="InterPro" id="IPR000595">
    <property type="entry name" value="cNMP-bd_dom"/>
</dbReference>
<dbReference type="PROSITE" id="PS51063">
    <property type="entry name" value="HTH_CRP_2"/>
    <property type="match status" value="1"/>
</dbReference>
<dbReference type="SMART" id="SM00100">
    <property type="entry name" value="cNMP"/>
    <property type="match status" value="1"/>
</dbReference>
<evidence type="ECO:0000313" key="7">
    <source>
        <dbReference type="Proteomes" id="UP000604737"/>
    </source>
</evidence>
<dbReference type="PANTHER" id="PTHR24567:SF75">
    <property type="entry name" value="FUMARATE AND NITRATE REDUCTION REGULATORY PROTEIN"/>
    <property type="match status" value="1"/>
</dbReference>
<evidence type="ECO:0000313" key="6">
    <source>
        <dbReference type="EMBL" id="GHD59122.1"/>
    </source>
</evidence>
<proteinExistence type="predicted"/>
<reference evidence="7" key="1">
    <citation type="journal article" date="2019" name="Int. J. Syst. Evol. Microbiol.">
        <title>The Global Catalogue of Microorganisms (GCM) 10K type strain sequencing project: providing services to taxonomists for standard genome sequencing and annotation.</title>
        <authorList>
            <consortium name="The Broad Institute Genomics Platform"/>
            <consortium name="The Broad Institute Genome Sequencing Center for Infectious Disease"/>
            <person name="Wu L."/>
            <person name="Ma J."/>
        </authorList>
    </citation>
    <scope>NUCLEOTIDE SEQUENCE [LARGE SCALE GENOMIC DNA]</scope>
    <source>
        <strain evidence="7">KCTC 23701</strain>
    </source>
</reference>
<protein>
    <submittedName>
        <fullName evidence="6">Transcriptional regulator</fullName>
    </submittedName>
</protein>
<dbReference type="CDD" id="cd00092">
    <property type="entry name" value="HTH_CRP"/>
    <property type="match status" value="1"/>
</dbReference>
<feature type="domain" description="HTH crp-type" evidence="5">
    <location>
        <begin position="163"/>
        <end position="236"/>
    </location>
</feature>
<dbReference type="Pfam" id="PF00027">
    <property type="entry name" value="cNMP_binding"/>
    <property type="match status" value="1"/>
</dbReference>
<dbReference type="SUPFAM" id="SSF46785">
    <property type="entry name" value="Winged helix' DNA-binding domain"/>
    <property type="match status" value="1"/>
</dbReference>
<dbReference type="PANTHER" id="PTHR24567">
    <property type="entry name" value="CRP FAMILY TRANSCRIPTIONAL REGULATORY PROTEIN"/>
    <property type="match status" value="1"/>
</dbReference>
<dbReference type="InterPro" id="IPR014710">
    <property type="entry name" value="RmlC-like_jellyroll"/>
</dbReference>
<keyword evidence="1" id="KW-0805">Transcription regulation</keyword>
<accession>A0ABQ3GYU7</accession>
<evidence type="ECO:0000256" key="3">
    <source>
        <dbReference type="ARBA" id="ARBA00023163"/>
    </source>
</evidence>
<dbReference type="CDD" id="cd00038">
    <property type="entry name" value="CAP_ED"/>
    <property type="match status" value="1"/>
</dbReference>
<dbReference type="NCBIfam" id="NF008365">
    <property type="entry name" value="PRK11161.1"/>
    <property type="match status" value="1"/>
</dbReference>
<sequence length="247" mass="28112">MQTALQPRDITFKQLRQACSNCSLRELCLPNELNAEEMKQVDELIGQGKPIKRGEALYRAGEPFRALYAVRVGFFKTSVVSEDGREQVTGFHMSGELMGMDAISADHYTCDAVALEDSEVCELPFEEMESLSRKIPALQHHFYRVMSREIVRDHGVMLLLGNMKAEERIAAFLLNLSQRFQIRGYSSMSFHLRMTREEIGSYLGLKLETVSRTLSKFQDQGLIKVQNRLIELRDVDGLKQLVNSCQG</sequence>
<keyword evidence="7" id="KW-1185">Reference proteome</keyword>
<dbReference type="SMART" id="SM00419">
    <property type="entry name" value="HTH_CRP"/>
    <property type="match status" value="1"/>
</dbReference>
<evidence type="ECO:0000256" key="1">
    <source>
        <dbReference type="ARBA" id="ARBA00023015"/>
    </source>
</evidence>
<gene>
    <name evidence="6" type="ORF">GCM10007350_10090</name>
</gene>
<dbReference type="EMBL" id="BMYO01000002">
    <property type="protein sequence ID" value="GHD59122.1"/>
    <property type="molecule type" value="Genomic_DNA"/>
</dbReference>
<evidence type="ECO:0000256" key="2">
    <source>
        <dbReference type="ARBA" id="ARBA00023125"/>
    </source>
</evidence>
<name>A0ABQ3GYU7_9NEIS</name>
<comment type="caution">
    <text evidence="6">The sequence shown here is derived from an EMBL/GenBank/DDBJ whole genome shotgun (WGS) entry which is preliminary data.</text>
</comment>
<dbReference type="Gene3D" id="2.60.120.10">
    <property type="entry name" value="Jelly Rolls"/>
    <property type="match status" value="1"/>
</dbReference>
<dbReference type="InterPro" id="IPR012318">
    <property type="entry name" value="HTH_CRP"/>
</dbReference>
<dbReference type="InterPro" id="IPR018490">
    <property type="entry name" value="cNMP-bd_dom_sf"/>
</dbReference>
<dbReference type="InterPro" id="IPR036390">
    <property type="entry name" value="WH_DNA-bd_sf"/>
</dbReference>
<organism evidence="6 7">
    <name type="scientific">Jeongeupia chitinilytica</name>
    <dbReference type="NCBI Taxonomy" id="1041641"/>
    <lineage>
        <taxon>Bacteria</taxon>
        <taxon>Pseudomonadati</taxon>
        <taxon>Pseudomonadota</taxon>
        <taxon>Betaproteobacteria</taxon>
        <taxon>Neisseriales</taxon>
        <taxon>Chitinibacteraceae</taxon>
        <taxon>Jeongeupia</taxon>
    </lineage>
</organism>
<dbReference type="PRINTS" id="PR00034">
    <property type="entry name" value="HTHCRP"/>
</dbReference>
<evidence type="ECO:0000259" key="5">
    <source>
        <dbReference type="PROSITE" id="PS51063"/>
    </source>
</evidence>
<dbReference type="Gene3D" id="1.10.10.10">
    <property type="entry name" value="Winged helix-like DNA-binding domain superfamily/Winged helix DNA-binding domain"/>
    <property type="match status" value="1"/>
</dbReference>
<dbReference type="InterPro" id="IPR036388">
    <property type="entry name" value="WH-like_DNA-bd_sf"/>
</dbReference>
<dbReference type="RefSeq" id="WP_189459067.1">
    <property type="nucleotide sequence ID" value="NZ_BMYO01000002.1"/>
</dbReference>
<dbReference type="PROSITE" id="PS50042">
    <property type="entry name" value="CNMP_BINDING_3"/>
    <property type="match status" value="1"/>
</dbReference>
<keyword evidence="3" id="KW-0804">Transcription</keyword>
<feature type="domain" description="Cyclic nucleotide-binding" evidence="4">
    <location>
        <begin position="29"/>
        <end position="103"/>
    </location>
</feature>
<dbReference type="InterPro" id="IPR050397">
    <property type="entry name" value="Env_Response_Regulators"/>
</dbReference>
<dbReference type="Proteomes" id="UP000604737">
    <property type="component" value="Unassembled WGS sequence"/>
</dbReference>